<dbReference type="InterPro" id="IPR012337">
    <property type="entry name" value="RNaseH-like_sf"/>
</dbReference>
<sequence length="158" mass="17677">MLYTRLIVHFKWHQANFDGATRDGKSIQAVTIKDHNRVIIAAETQASPPVNAEMAEAMAALLDVNLAIRMKCSHVIFEGDAAMIIEWMSNTNSSPSWTNFAVVEETKDKLKSLGCWTFAKVSRFDNIWAHNLTRWADVSNFFGLVPPSSIASCLSMEE</sequence>
<name>A0AA88R266_9ASTE</name>
<dbReference type="Proteomes" id="UP001187471">
    <property type="component" value="Unassembled WGS sequence"/>
</dbReference>
<dbReference type="GO" id="GO:0004523">
    <property type="term" value="F:RNA-DNA hybrid ribonuclease activity"/>
    <property type="evidence" value="ECO:0007669"/>
    <property type="project" value="InterPro"/>
</dbReference>
<evidence type="ECO:0000313" key="3">
    <source>
        <dbReference type="Proteomes" id="UP001187471"/>
    </source>
</evidence>
<keyword evidence="3" id="KW-1185">Reference proteome</keyword>
<dbReference type="PANTHER" id="PTHR47074:SF11">
    <property type="entry name" value="REVERSE TRANSCRIPTASE-LIKE PROTEIN"/>
    <property type="match status" value="1"/>
</dbReference>
<dbReference type="GO" id="GO:0003676">
    <property type="term" value="F:nucleic acid binding"/>
    <property type="evidence" value="ECO:0007669"/>
    <property type="project" value="InterPro"/>
</dbReference>
<organism evidence="2 3">
    <name type="scientific">Escallonia rubra</name>
    <dbReference type="NCBI Taxonomy" id="112253"/>
    <lineage>
        <taxon>Eukaryota</taxon>
        <taxon>Viridiplantae</taxon>
        <taxon>Streptophyta</taxon>
        <taxon>Embryophyta</taxon>
        <taxon>Tracheophyta</taxon>
        <taxon>Spermatophyta</taxon>
        <taxon>Magnoliopsida</taxon>
        <taxon>eudicotyledons</taxon>
        <taxon>Gunneridae</taxon>
        <taxon>Pentapetalae</taxon>
        <taxon>asterids</taxon>
        <taxon>campanulids</taxon>
        <taxon>Escalloniales</taxon>
        <taxon>Escalloniaceae</taxon>
        <taxon>Escallonia</taxon>
    </lineage>
</organism>
<dbReference type="Gene3D" id="3.30.420.10">
    <property type="entry name" value="Ribonuclease H-like superfamily/Ribonuclease H"/>
    <property type="match status" value="1"/>
</dbReference>
<dbReference type="Pfam" id="PF13456">
    <property type="entry name" value="RVT_3"/>
    <property type="match status" value="1"/>
</dbReference>
<evidence type="ECO:0000313" key="2">
    <source>
        <dbReference type="EMBL" id="KAK2981424.1"/>
    </source>
</evidence>
<reference evidence="2" key="1">
    <citation type="submission" date="2022-12" db="EMBL/GenBank/DDBJ databases">
        <title>Draft genome assemblies for two species of Escallonia (Escalloniales).</title>
        <authorList>
            <person name="Chanderbali A."/>
            <person name="Dervinis C."/>
            <person name="Anghel I."/>
            <person name="Soltis D."/>
            <person name="Soltis P."/>
            <person name="Zapata F."/>
        </authorList>
    </citation>
    <scope>NUCLEOTIDE SEQUENCE</scope>
    <source>
        <strain evidence="2">UCBG92.1500</strain>
        <tissue evidence="2">Leaf</tissue>
    </source>
</reference>
<proteinExistence type="predicted"/>
<dbReference type="AlphaFoldDB" id="A0AA88R266"/>
<dbReference type="EMBL" id="JAVXUO010001528">
    <property type="protein sequence ID" value="KAK2981424.1"/>
    <property type="molecule type" value="Genomic_DNA"/>
</dbReference>
<dbReference type="InterPro" id="IPR052929">
    <property type="entry name" value="RNase_H-like_EbsB-rel"/>
</dbReference>
<comment type="caution">
    <text evidence="2">The sequence shown here is derived from an EMBL/GenBank/DDBJ whole genome shotgun (WGS) entry which is preliminary data.</text>
</comment>
<dbReference type="PANTHER" id="PTHR47074">
    <property type="entry name" value="BNAC02G40300D PROTEIN"/>
    <property type="match status" value="1"/>
</dbReference>
<evidence type="ECO:0000259" key="1">
    <source>
        <dbReference type="Pfam" id="PF13456"/>
    </source>
</evidence>
<feature type="domain" description="RNase H type-1" evidence="1">
    <location>
        <begin position="16"/>
        <end position="135"/>
    </location>
</feature>
<accession>A0AA88R266</accession>
<dbReference type="InterPro" id="IPR036397">
    <property type="entry name" value="RNaseH_sf"/>
</dbReference>
<protein>
    <recommendedName>
        <fullName evidence="1">RNase H type-1 domain-containing protein</fullName>
    </recommendedName>
</protein>
<dbReference type="SUPFAM" id="SSF53098">
    <property type="entry name" value="Ribonuclease H-like"/>
    <property type="match status" value="1"/>
</dbReference>
<gene>
    <name evidence="2" type="ORF">RJ640_004038</name>
</gene>
<dbReference type="InterPro" id="IPR002156">
    <property type="entry name" value="RNaseH_domain"/>
</dbReference>